<dbReference type="EMBL" id="JARK01001340">
    <property type="protein sequence ID" value="EYC31080.1"/>
    <property type="molecule type" value="Genomic_DNA"/>
</dbReference>
<evidence type="ECO:0000313" key="2">
    <source>
        <dbReference type="Proteomes" id="UP000024635"/>
    </source>
</evidence>
<dbReference type="Proteomes" id="UP000024635">
    <property type="component" value="Unassembled WGS sequence"/>
</dbReference>
<protein>
    <submittedName>
        <fullName evidence="1">Uncharacterized protein</fullName>
    </submittedName>
</protein>
<accession>A0A016VUN0</accession>
<keyword evidence="2" id="KW-1185">Reference proteome</keyword>
<organism evidence="1 2">
    <name type="scientific">Ancylostoma ceylanicum</name>
    <dbReference type="NCBI Taxonomy" id="53326"/>
    <lineage>
        <taxon>Eukaryota</taxon>
        <taxon>Metazoa</taxon>
        <taxon>Ecdysozoa</taxon>
        <taxon>Nematoda</taxon>
        <taxon>Chromadorea</taxon>
        <taxon>Rhabditida</taxon>
        <taxon>Rhabditina</taxon>
        <taxon>Rhabditomorpha</taxon>
        <taxon>Strongyloidea</taxon>
        <taxon>Ancylostomatidae</taxon>
        <taxon>Ancylostomatinae</taxon>
        <taxon>Ancylostoma</taxon>
    </lineage>
</organism>
<evidence type="ECO:0000313" key="1">
    <source>
        <dbReference type="EMBL" id="EYC31080.1"/>
    </source>
</evidence>
<name>A0A016VUN0_9BILA</name>
<proteinExistence type="predicted"/>
<comment type="caution">
    <text evidence="1">The sequence shown here is derived from an EMBL/GenBank/DDBJ whole genome shotgun (WGS) entry which is preliminary data.</text>
</comment>
<dbReference type="AlphaFoldDB" id="A0A016VUN0"/>
<sequence>MTYAIALDASYFAMFWLTCRSLLNIEKAINFSRHRKMSLKRGNRLSSRPIECCTFPRKHHNVVFAQRSS</sequence>
<gene>
    <name evidence="1" type="primary">Acey_s0004.g1945</name>
    <name evidence="1" type="ORF">Y032_0004g1945</name>
</gene>
<reference evidence="2" key="1">
    <citation type="journal article" date="2015" name="Nat. Genet.">
        <title>The genome and transcriptome of the zoonotic hookworm Ancylostoma ceylanicum identify infection-specific gene families.</title>
        <authorList>
            <person name="Schwarz E.M."/>
            <person name="Hu Y."/>
            <person name="Antoshechkin I."/>
            <person name="Miller M.M."/>
            <person name="Sternberg P.W."/>
            <person name="Aroian R.V."/>
        </authorList>
    </citation>
    <scope>NUCLEOTIDE SEQUENCE</scope>
    <source>
        <strain evidence="2">HY135</strain>
    </source>
</reference>